<comment type="caution">
    <text evidence="5">The sequence shown here is derived from an EMBL/GenBank/DDBJ whole genome shotgun (WGS) entry which is preliminary data.</text>
</comment>
<evidence type="ECO:0000313" key="5">
    <source>
        <dbReference type="EMBL" id="OIT36347.1"/>
    </source>
</evidence>
<dbReference type="InterPro" id="IPR032675">
    <property type="entry name" value="LRR_dom_sf"/>
</dbReference>
<evidence type="ECO:0000256" key="2">
    <source>
        <dbReference type="ARBA" id="ARBA00022821"/>
    </source>
</evidence>
<dbReference type="PRINTS" id="PR00364">
    <property type="entry name" value="DISEASERSIST"/>
</dbReference>
<protein>
    <submittedName>
        <fullName evidence="5">Disease resistance protein rga1</fullName>
    </submittedName>
</protein>
<dbReference type="Pfam" id="PF00931">
    <property type="entry name" value="NB-ARC"/>
    <property type="match status" value="1"/>
</dbReference>
<evidence type="ECO:0000259" key="3">
    <source>
        <dbReference type="Pfam" id="PF00931"/>
    </source>
</evidence>
<feature type="domain" description="R13L1/DRL21-like LRR repeat region" evidence="4">
    <location>
        <begin position="166"/>
        <end position="230"/>
    </location>
</feature>
<dbReference type="GO" id="GO:0043531">
    <property type="term" value="F:ADP binding"/>
    <property type="evidence" value="ECO:0007669"/>
    <property type="project" value="InterPro"/>
</dbReference>
<evidence type="ECO:0000259" key="4">
    <source>
        <dbReference type="Pfam" id="PF25019"/>
    </source>
</evidence>
<keyword evidence="2" id="KW-0611">Plant defense</keyword>
<dbReference type="Pfam" id="PF25019">
    <property type="entry name" value="LRR_R13L1-DRL21"/>
    <property type="match status" value="1"/>
</dbReference>
<dbReference type="InterPro" id="IPR056789">
    <property type="entry name" value="LRR_R13L1-DRL21"/>
</dbReference>
<accession>A0A314L5G3</accession>
<dbReference type="Proteomes" id="UP000187609">
    <property type="component" value="Unassembled WGS sequence"/>
</dbReference>
<dbReference type="InterPro" id="IPR027417">
    <property type="entry name" value="P-loop_NTPase"/>
</dbReference>
<evidence type="ECO:0000313" key="6">
    <source>
        <dbReference type="Proteomes" id="UP000187609"/>
    </source>
</evidence>
<keyword evidence="1" id="KW-0433">Leucine-rich repeat</keyword>
<reference evidence="5" key="1">
    <citation type="submission" date="2016-11" db="EMBL/GenBank/DDBJ databases">
        <title>The genome of Nicotiana attenuata.</title>
        <authorList>
            <person name="Xu S."/>
            <person name="Brockmoeller T."/>
            <person name="Gaquerel E."/>
            <person name="Navarro A."/>
            <person name="Kuhl H."/>
            <person name="Gase K."/>
            <person name="Ling Z."/>
            <person name="Zhou W."/>
            <person name="Kreitzer C."/>
            <person name="Stanke M."/>
            <person name="Tang H."/>
            <person name="Lyons E."/>
            <person name="Pandey P."/>
            <person name="Pandey S.P."/>
            <person name="Timmermann B."/>
            <person name="Baldwin I.T."/>
        </authorList>
    </citation>
    <scope>NUCLEOTIDE SEQUENCE [LARGE SCALE GENOMIC DNA]</scope>
    <source>
        <strain evidence="5">UT</strain>
    </source>
</reference>
<dbReference type="EMBL" id="MJEQ01000442">
    <property type="protein sequence ID" value="OIT36347.1"/>
    <property type="molecule type" value="Genomic_DNA"/>
</dbReference>
<feature type="domain" description="NB-ARC" evidence="3">
    <location>
        <begin position="9"/>
        <end position="116"/>
    </location>
</feature>
<dbReference type="PANTHER" id="PTHR36766:SF70">
    <property type="entry name" value="DISEASE RESISTANCE PROTEIN RGA4"/>
    <property type="match status" value="1"/>
</dbReference>
<dbReference type="PANTHER" id="PTHR36766">
    <property type="entry name" value="PLANT BROAD-SPECTRUM MILDEW RESISTANCE PROTEIN RPW8"/>
    <property type="match status" value="1"/>
</dbReference>
<sequence>MKEVKLETKRYLELILESLTERKTEVQSRDIIVKKLQDELGGKKYLLVLDDLWHVDPTLWHEFVDTLKGINISRGNCILVTTRRDQVASAVAAHLHMLGKLAEDHCWSIFKQRAFADGEVPEEIVSMGNGVVKMCQGLPLAANVLGGLLRNKGKHEWQAILDGNALLQVKPHPNLKTLAVVDYLGTRFPSWLREGLLPYLVKLKLSGCKKCKEVPSLGQLKLLRHLELVGFHEVECIAPTFYGVEVSNNGSSSDNANIQVFPLLKELVLDDMPSLTEWKGVELIPTGNVGRDGVGVRMFAGLEKLRIRNCSLLRSTPNQFEILRELTIKGVDSDMPLLNLCSNLTSLVDLIVDDVKELTSLPDEMLHNNFSLQHLSVINCREFCELPQSLYNLHSLKSLVIERCTKFSSIPIPNGVNHLTSLQSLRLYKCDGLISLPNGLLEHFQSLESLEVCICKNLVSLPLHLCEMPSLSYMNILGCPRLNSVSIEGLHRLGGFRTSIVGPYQSQWTLRPIDF</sequence>
<dbReference type="Gramene" id="OIT36347">
    <property type="protein sequence ID" value="OIT36347"/>
    <property type="gene ID" value="A4A49_01988"/>
</dbReference>
<keyword evidence="6" id="KW-1185">Reference proteome</keyword>
<proteinExistence type="predicted"/>
<dbReference type="SUPFAM" id="SSF52540">
    <property type="entry name" value="P-loop containing nucleoside triphosphate hydrolases"/>
    <property type="match status" value="1"/>
</dbReference>
<dbReference type="Gene3D" id="3.80.10.10">
    <property type="entry name" value="Ribonuclease Inhibitor"/>
    <property type="match status" value="2"/>
</dbReference>
<gene>
    <name evidence="5" type="primary">RGA1_0</name>
    <name evidence="5" type="ORF">A4A49_01988</name>
</gene>
<dbReference type="SMR" id="A0A314L5G3"/>
<dbReference type="InterPro" id="IPR002182">
    <property type="entry name" value="NB-ARC"/>
</dbReference>
<organism evidence="5 6">
    <name type="scientific">Nicotiana attenuata</name>
    <name type="common">Coyote tobacco</name>
    <dbReference type="NCBI Taxonomy" id="49451"/>
    <lineage>
        <taxon>Eukaryota</taxon>
        <taxon>Viridiplantae</taxon>
        <taxon>Streptophyta</taxon>
        <taxon>Embryophyta</taxon>
        <taxon>Tracheophyta</taxon>
        <taxon>Spermatophyta</taxon>
        <taxon>Magnoliopsida</taxon>
        <taxon>eudicotyledons</taxon>
        <taxon>Gunneridae</taxon>
        <taxon>Pentapetalae</taxon>
        <taxon>asterids</taxon>
        <taxon>lamiids</taxon>
        <taxon>Solanales</taxon>
        <taxon>Solanaceae</taxon>
        <taxon>Nicotianoideae</taxon>
        <taxon>Nicotianeae</taxon>
        <taxon>Nicotiana</taxon>
    </lineage>
</organism>
<dbReference type="AlphaFoldDB" id="A0A314L5G3"/>
<name>A0A314L5G3_NICAT</name>
<dbReference type="Gene3D" id="3.40.50.300">
    <property type="entry name" value="P-loop containing nucleotide triphosphate hydrolases"/>
    <property type="match status" value="1"/>
</dbReference>
<dbReference type="SUPFAM" id="SSF52058">
    <property type="entry name" value="L domain-like"/>
    <property type="match status" value="1"/>
</dbReference>
<dbReference type="STRING" id="49451.A0A314L5G3"/>
<dbReference type="GO" id="GO:0006952">
    <property type="term" value="P:defense response"/>
    <property type="evidence" value="ECO:0007669"/>
    <property type="project" value="UniProtKB-KW"/>
</dbReference>
<evidence type="ECO:0000256" key="1">
    <source>
        <dbReference type="ARBA" id="ARBA00022614"/>
    </source>
</evidence>